<evidence type="ECO:0000313" key="1">
    <source>
        <dbReference type="EMBL" id="ESO91282.1"/>
    </source>
</evidence>
<evidence type="ECO:0000313" key="2">
    <source>
        <dbReference type="Proteomes" id="UP000030746"/>
    </source>
</evidence>
<reference evidence="1 2" key="1">
    <citation type="journal article" date="2013" name="Nature">
        <title>Insights into bilaterian evolution from three spiralian genomes.</title>
        <authorList>
            <person name="Simakov O."/>
            <person name="Marletaz F."/>
            <person name="Cho S.J."/>
            <person name="Edsinger-Gonzales E."/>
            <person name="Havlak P."/>
            <person name="Hellsten U."/>
            <person name="Kuo D.H."/>
            <person name="Larsson T."/>
            <person name="Lv J."/>
            <person name="Arendt D."/>
            <person name="Savage R."/>
            <person name="Osoegawa K."/>
            <person name="de Jong P."/>
            <person name="Grimwood J."/>
            <person name="Chapman J.A."/>
            <person name="Shapiro H."/>
            <person name="Aerts A."/>
            <person name="Otillar R.P."/>
            <person name="Terry A.Y."/>
            <person name="Boore J.L."/>
            <person name="Grigoriev I.V."/>
            <person name="Lindberg D.R."/>
            <person name="Seaver E.C."/>
            <person name="Weisblat D.A."/>
            <person name="Putnam N.H."/>
            <person name="Rokhsar D.S."/>
        </authorList>
    </citation>
    <scope>NUCLEOTIDE SEQUENCE [LARGE SCALE GENOMIC DNA]</scope>
</reference>
<gene>
    <name evidence="1" type="ORF">LOTGIDRAFT_228761</name>
</gene>
<sequence>MTSANLQSSSPVPQETLHKAALGGQVLIKNWQACADYHNLTPFVRRYVKKLYQMCHGLKPNLQVSKQVTLAEPRERDSMGKAVPYGVIITRVIQWWYNNC</sequence>
<dbReference type="CTD" id="20247777"/>
<dbReference type="KEGG" id="lgi:LOTGIDRAFT_228761"/>
<name>V4A3G9_LOTGI</name>
<dbReference type="AlphaFoldDB" id="V4A3G9"/>
<proteinExistence type="predicted"/>
<accession>V4A3G9</accession>
<dbReference type="EMBL" id="KB202283">
    <property type="protein sequence ID" value="ESO91282.1"/>
    <property type="molecule type" value="Genomic_DNA"/>
</dbReference>
<dbReference type="HOGENOM" id="CLU_2309170_0_0_1"/>
<dbReference type="RefSeq" id="XP_009057981.1">
    <property type="nucleotide sequence ID" value="XM_009059733.1"/>
</dbReference>
<dbReference type="Proteomes" id="UP000030746">
    <property type="component" value="Unassembled WGS sequence"/>
</dbReference>
<protein>
    <submittedName>
        <fullName evidence="1">Uncharacterized protein</fullName>
    </submittedName>
</protein>
<keyword evidence="2" id="KW-1185">Reference proteome</keyword>
<organism evidence="1 2">
    <name type="scientific">Lottia gigantea</name>
    <name type="common">Giant owl limpet</name>
    <dbReference type="NCBI Taxonomy" id="225164"/>
    <lineage>
        <taxon>Eukaryota</taxon>
        <taxon>Metazoa</taxon>
        <taxon>Spiralia</taxon>
        <taxon>Lophotrochozoa</taxon>
        <taxon>Mollusca</taxon>
        <taxon>Gastropoda</taxon>
        <taxon>Patellogastropoda</taxon>
        <taxon>Lottioidea</taxon>
        <taxon>Lottiidae</taxon>
        <taxon>Lottia</taxon>
    </lineage>
</organism>
<dbReference type="GeneID" id="20247777"/>